<feature type="region of interest" description="Disordered" evidence="2">
    <location>
        <begin position="60"/>
        <end position="124"/>
    </location>
</feature>
<evidence type="ECO:0000259" key="3">
    <source>
        <dbReference type="PROSITE" id="PS50158"/>
    </source>
</evidence>
<dbReference type="GO" id="GO:0008270">
    <property type="term" value="F:zinc ion binding"/>
    <property type="evidence" value="ECO:0007669"/>
    <property type="project" value="UniProtKB-KW"/>
</dbReference>
<dbReference type="SUPFAM" id="SSF57756">
    <property type="entry name" value="Retrovirus zinc finger-like domains"/>
    <property type="match status" value="1"/>
</dbReference>
<reference evidence="4" key="2">
    <citation type="submission" date="2025-08" db="UniProtKB">
        <authorList>
            <consortium name="Ensembl"/>
        </authorList>
    </citation>
    <scope>IDENTIFICATION</scope>
</reference>
<reference evidence="4" key="1">
    <citation type="submission" date="2014-08" db="EMBL/GenBank/DDBJ databases">
        <authorList>
            <person name="Senf B."/>
            <person name="Petzold A."/>
            <person name="Downie B.R."/>
            <person name="Koch P."/>
            <person name="Platzer M."/>
        </authorList>
    </citation>
    <scope>NUCLEOTIDE SEQUENCE [LARGE SCALE GENOMIC DNA]</scope>
    <source>
        <strain evidence="4">GRZ</strain>
    </source>
</reference>
<sequence>MAQFCVGTFMEAPSREVLERCRKADLLQIAVNLALDIPNPVLKRDLKLLVVEHLEDMGILQTENEPGTKAEPEGSPADPAVCDDPDVPAAVEDREGETTETRKSSITLRKSAPTSPGSPTEGYRDARLQVRLAHLDMERVERAQAKRLQMELEVQRMEIEAETAVRIRKLELEAQLHNPGLDITPTKAPQPATTPAFEISKCISLMPTFRVTEVDSYFVAFERIAETLQWQRGVWSLLLQCKLSGRALEVLTALPVTDSLDYDRVKAVILQAYELIPEAYRQKFRQAKKSAGQRHVEFAHEISMLFDKWCSSTKVKTLSDLRELILLEDFKRKLPERLVTYLNEQKVSTLTAASLLADEFSLTHREMVRRDDRRDIQPVLVKKPVKRSPQNGNPETRACYYCHRTGHVLKDCFMLQKKNGKPSAAPKEVAFLKKSPVVKPLCAAREPDACFAPFIRSGEISLTPGDADKQSVRILRDRCVSNVNTEQCTPIFSQ</sequence>
<protein>
    <recommendedName>
        <fullName evidence="3">CCHC-type domain-containing protein</fullName>
    </recommendedName>
</protein>
<keyword evidence="5" id="KW-1185">Reference proteome</keyword>
<feature type="compositionally biased region" description="Polar residues" evidence="2">
    <location>
        <begin position="104"/>
        <end position="118"/>
    </location>
</feature>
<dbReference type="Pfam" id="PF02023">
    <property type="entry name" value="SCAN"/>
    <property type="match status" value="1"/>
</dbReference>
<dbReference type="GO" id="GO:0003676">
    <property type="term" value="F:nucleic acid binding"/>
    <property type="evidence" value="ECO:0007669"/>
    <property type="project" value="InterPro"/>
</dbReference>
<proteinExistence type="predicted"/>
<accession>A0A8C6PPT4</accession>
<dbReference type="PROSITE" id="PS50158">
    <property type="entry name" value="ZF_CCHC"/>
    <property type="match status" value="1"/>
</dbReference>
<evidence type="ECO:0000313" key="5">
    <source>
        <dbReference type="Proteomes" id="UP000694548"/>
    </source>
</evidence>
<feature type="compositionally biased region" description="Basic and acidic residues" evidence="2">
    <location>
        <begin position="91"/>
        <end position="103"/>
    </location>
</feature>
<dbReference type="PANTHER" id="PTHR46888:SF13">
    <property type="entry name" value="RIBONUCLEASE H"/>
    <property type="match status" value="1"/>
</dbReference>
<keyword evidence="1" id="KW-0479">Metal-binding</keyword>
<evidence type="ECO:0000256" key="1">
    <source>
        <dbReference type="PROSITE-ProRule" id="PRU00047"/>
    </source>
</evidence>
<dbReference type="PANTHER" id="PTHR46888">
    <property type="entry name" value="ZINC KNUCKLE DOMAINCONTAINING PROTEIN-RELATED"/>
    <property type="match status" value="1"/>
</dbReference>
<dbReference type="Gene3D" id="1.10.4020.10">
    <property type="entry name" value="DNA breaking-rejoining enzymes"/>
    <property type="match status" value="1"/>
</dbReference>
<dbReference type="Proteomes" id="UP000694548">
    <property type="component" value="Chromosome sgr02"/>
</dbReference>
<dbReference type="InterPro" id="IPR001878">
    <property type="entry name" value="Znf_CCHC"/>
</dbReference>
<dbReference type="InterPro" id="IPR036875">
    <property type="entry name" value="Znf_CCHC_sf"/>
</dbReference>
<keyword evidence="1" id="KW-0862">Zinc</keyword>
<organism evidence="4 5">
    <name type="scientific">Nothobranchius furzeri</name>
    <name type="common">Turquoise killifish</name>
    <dbReference type="NCBI Taxonomy" id="105023"/>
    <lineage>
        <taxon>Eukaryota</taxon>
        <taxon>Metazoa</taxon>
        <taxon>Chordata</taxon>
        <taxon>Craniata</taxon>
        <taxon>Vertebrata</taxon>
        <taxon>Euteleostomi</taxon>
        <taxon>Actinopterygii</taxon>
        <taxon>Neopterygii</taxon>
        <taxon>Teleostei</taxon>
        <taxon>Neoteleostei</taxon>
        <taxon>Acanthomorphata</taxon>
        <taxon>Ovalentaria</taxon>
        <taxon>Atherinomorphae</taxon>
        <taxon>Cyprinodontiformes</taxon>
        <taxon>Nothobranchiidae</taxon>
        <taxon>Nothobranchius</taxon>
    </lineage>
</organism>
<feature type="domain" description="CCHC-type" evidence="3">
    <location>
        <begin position="399"/>
        <end position="412"/>
    </location>
</feature>
<evidence type="ECO:0000256" key="2">
    <source>
        <dbReference type="SAM" id="MobiDB-lite"/>
    </source>
</evidence>
<dbReference type="InterPro" id="IPR038269">
    <property type="entry name" value="SCAN_sf"/>
</dbReference>
<dbReference type="InterPro" id="IPR003309">
    <property type="entry name" value="SCAN_dom"/>
</dbReference>
<dbReference type="Ensembl" id="ENSNFUT00015048255.1">
    <property type="protein sequence ID" value="ENSNFUP00015046234.1"/>
    <property type="gene ID" value="ENSNFUG00015021928.1"/>
</dbReference>
<dbReference type="Gene3D" id="4.10.60.10">
    <property type="entry name" value="Zinc finger, CCHC-type"/>
    <property type="match status" value="1"/>
</dbReference>
<name>A0A8C6PPT4_NOTFU</name>
<dbReference type="SUPFAM" id="SSF47353">
    <property type="entry name" value="Retrovirus capsid dimerization domain-like"/>
    <property type="match status" value="1"/>
</dbReference>
<dbReference type="AlphaFoldDB" id="A0A8C6PPT4"/>
<dbReference type="GeneTree" id="ENSGT00940000165751"/>
<evidence type="ECO:0000313" key="4">
    <source>
        <dbReference type="Ensembl" id="ENSNFUP00015046234.1"/>
    </source>
</evidence>
<reference evidence="4" key="3">
    <citation type="submission" date="2025-09" db="UniProtKB">
        <authorList>
            <consortium name="Ensembl"/>
        </authorList>
    </citation>
    <scope>IDENTIFICATION</scope>
</reference>
<keyword evidence="1" id="KW-0863">Zinc-finger</keyword>